<evidence type="ECO:0000259" key="2">
    <source>
        <dbReference type="Pfam" id="PF03537"/>
    </source>
</evidence>
<protein>
    <submittedName>
        <fullName evidence="3">Endo alpha-1,4 polygalactosaminidase</fullName>
    </submittedName>
</protein>
<feature type="region of interest" description="Disordered" evidence="1">
    <location>
        <begin position="1"/>
        <end position="20"/>
    </location>
</feature>
<dbReference type="PANTHER" id="PTHR35273">
    <property type="entry name" value="ALPHA-1,4 POLYGALACTOSAMINIDASE, PUTATIVE (AFU_ORTHOLOGUE AFUA_3G07890)-RELATED"/>
    <property type="match status" value="1"/>
</dbReference>
<reference evidence="3 4" key="1">
    <citation type="submission" date="2020-12" db="EMBL/GenBank/DDBJ databases">
        <title>Identification and biosynthesis of polyene macrolides produced by Streptomyces alfalfae Men-myco-93-63.</title>
        <authorList>
            <person name="Liu D."/>
            <person name="Li Y."/>
            <person name="Liu L."/>
            <person name="Han X."/>
            <person name="Shen F."/>
        </authorList>
    </citation>
    <scope>NUCLEOTIDE SEQUENCE [LARGE SCALE GENOMIC DNA]</scope>
    <source>
        <strain evidence="3 4">Men-myco-93-63</strain>
    </source>
</reference>
<dbReference type="Pfam" id="PF03537">
    <property type="entry name" value="Glyco_hydro_114"/>
    <property type="match status" value="1"/>
</dbReference>
<dbReference type="Proteomes" id="UP000596130">
    <property type="component" value="Chromosome"/>
</dbReference>
<feature type="domain" description="Glycoside-hydrolase family GH114 TIM-barrel" evidence="2">
    <location>
        <begin position="72"/>
        <end position="288"/>
    </location>
</feature>
<organism evidence="3 4">
    <name type="scientific">Streptomyces alfalfae</name>
    <dbReference type="NCBI Taxonomy" id="1642299"/>
    <lineage>
        <taxon>Bacteria</taxon>
        <taxon>Bacillati</taxon>
        <taxon>Actinomycetota</taxon>
        <taxon>Actinomycetes</taxon>
        <taxon>Kitasatosporales</taxon>
        <taxon>Streptomycetaceae</taxon>
        <taxon>Streptomyces</taxon>
    </lineage>
</organism>
<evidence type="ECO:0000313" key="4">
    <source>
        <dbReference type="Proteomes" id="UP000596130"/>
    </source>
</evidence>
<gene>
    <name evidence="3" type="ORF">I8755_04540</name>
</gene>
<dbReference type="InterPro" id="IPR017853">
    <property type="entry name" value="GH"/>
</dbReference>
<feature type="region of interest" description="Disordered" evidence="1">
    <location>
        <begin position="40"/>
        <end position="65"/>
    </location>
</feature>
<feature type="compositionally biased region" description="Basic and acidic residues" evidence="1">
    <location>
        <begin position="7"/>
        <end position="18"/>
    </location>
</feature>
<dbReference type="PANTHER" id="PTHR35273:SF2">
    <property type="entry name" value="ALPHA-GALACTOSIDASE"/>
    <property type="match status" value="1"/>
</dbReference>
<dbReference type="RefSeq" id="WP_198501821.1">
    <property type="nucleotide sequence ID" value="NZ_CP065959.1"/>
</dbReference>
<dbReference type="Gene3D" id="3.20.20.70">
    <property type="entry name" value="Aldolase class I"/>
    <property type="match status" value="1"/>
</dbReference>
<dbReference type="SUPFAM" id="SSF51445">
    <property type="entry name" value="(Trans)glycosidases"/>
    <property type="match status" value="1"/>
</dbReference>
<proteinExistence type="predicted"/>
<dbReference type="AlphaFoldDB" id="A0A7T4TX01"/>
<dbReference type="InterPro" id="IPR004352">
    <property type="entry name" value="GH114_TIM-barrel"/>
</dbReference>
<dbReference type="InterPro" id="IPR013785">
    <property type="entry name" value="Aldolase_TIM"/>
</dbReference>
<name>A0A7T4TX01_9ACTN</name>
<evidence type="ECO:0000256" key="1">
    <source>
        <dbReference type="SAM" id="MobiDB-lite"/>
    </source>
</evidence>
<dbReference type="EMBL" id="CP065959">
    <property type="protein sequence ID" value="QQC87752.1"/>
    <property type="molecule type" value="Genomic_DNA"/>
</dbReference>
<accession>A0A7T4TX01</accession>
<evidence type="ECO:0000313" key="3">
    <source>
        <dbReference type="EMBL" id="QQC87752.1"/>
    </source>
</evidence>
<sequence length="302" mass="32690">MWPTSKNRGDQPRRDRSSRALRAGVGGALLLALLSSLAACSSGGSDEAGPGRSSAARPSEDGVRQPAADAVFDYQLGGAYAPPAKTRAVSRDRSADPAPGAYNICYVNAFQAQPGTKAARWWQREHPDLLLRDDEGDTVIDEDWGEPLLDISTGKKRAALAGIVGKWIDGCAESGFDAVEPDNLDSYERSDGLLTADHAAAFARLLAERAHRSGLAIAQKNTTDLLGEHRRIGFDFAVTEECARYQECPDFAAAYDGKVFDIEYVKKDFTAACRSWGKELSVTLRDRDVLPAGEEGHVYEHC</sequence>